<proteinExistence type="predicted"/>
<dbReference type="InterPro" id="IPR018289">
    <property type="entry name" value="MULE_transposase_dom"/>
</dbReference>
<accession>A0AAD8I6K7</accession>
<dbReference type="PANTHER" id="PTHR47718">
    <property type="entry name" value="OS01G0519700 PROTEIN"/>
    <property type="match status" value="1"/>
</dbReference>
<comment type="caution">
    <text evidence="2">The sequence shown here is derived from an EMBL/GenBank/DDBJ whole genome shotgun (WGS) entry which is preliminary data.</text>
</comment>
<dbReference type="Pfam" id="PF10551">
    <property type="entry name" value="MULE"/>
    <property type="match status" value="1"/>
</dbReference>
<reference evidence="2" key="1">
    <citation type="submission" date="2023-02" db="EMBL/GenBank/DDBJ databases">
        <title>Genome of toxic invasive species Heracleum sosnowskyi carries increased number of genes despite the absence of recent whole-genome duplications.</title>
        <authorList>
            <person name="Schelkunov M."/>
            <person name="Shtratnikova V."/>
            <person name="Makarenko M."/>
            <person name="Klepikova A."/>
            <person name="Omelchenko D."/>
            <person name="Novikova G."/>
            <person name="Obukhova E."/>
            <person name="Bogdanov V."/>
            <person name="Penin A."/>
            <person name="Logacheva M."/>
        </authorList>
    </citation>
    <scope>NUCLEOTIDE SEQUENCE</scope>
    <source>
        <strain evidence="2">Hsosn_3</strain>
        <tissue evidence="2">Leaf</tissue>
    </source>
</reference>
<dbReference type="PANTHER" id="PTHR47718:SF3">
    <property type="entry name" value="PROTEIN FAR1-RELATED SEQUENCE 5-LIKE"/>
    <property type="match status" value="1"/>
</dbReference>
<evidence type="ECO:0000313" key="3">
    <source>
        <dbReference type="Proteomes" id="UP001237642"/>
    </source>
</evidence>
<dbReference type="AlphaFoldDB" id="A0AAD8I6K7"/>
<dbReference type="EMBL" id="JAUIZM010000006">
    <property type="protein sequence ID" value="KAK1378823.1"/>
    <property type="molecule type" value="Genomic_DNA"/>
</dbReference>
<reference evidence="2" key="2">
    <citation type="submission" date="2023-05" db="EMBL/GenBank/DDBJ databases">
        <authorList>
            <person name="Schelkunov M.I."/>
        </authorList>
    </citation>
    <scope>NUCLEOTIDE SEQUENCE</scope>
    <source>
        <strain evidence="2">Hsosn_3</strain>
        <tissue evidence="2">Leaf</tissue>
    </source>
</reference>
<organism evidence="2 3">
    <name type="scientific">Heracleum sosnowskyi</name>
    <dbReference type="NCBI Taxonomy" id="360622"/>
    <lineage>
        <taxon>Eukaryota</taxon>
        <taxon>Viridiplantae</taxon>
        <taxon>Streptophyta</taxon>
        <taxon>Embryophyta</taxon>
        <taxon>Tracheophyta</taxon>
        <taxon>Spermatophyta</taxon>
        <taxon>Magnoliopsida</taxon>
        <taxon>eudicotyledons</taxon>
        <taxon>Gunneridae</taxon>
        <taxon>Pentapetalae</taxon>
        <taxon>asterids</taxon>
        <taxon>campanulids</taxon>
        <taxon>Apiales</taxon>
        <taxon>Apiaceae</taxon>
        <taxon>Apioideae</taxon>
        <taxon>apioid superclade</taxon>
        <taxon>Tordylieae</taxon>
        <taxon>Tordyliinae</taxon>
        <taxon>Heracleum</taxon>
    </lineage>
</organism>
<protein>
    <submittedName>
        <fullName evidence="2">MULE domain-containing protein</fullName>
    </submittedName>
</protein>
<evidence type="ECO:0000313" key="2">
    <source>
        <dbReference type="EMBL" id="KAK1378823.1"/>
    </source>
</evidence>
<keyword evidence="3" id="KW-1185">Reference proteome</keyword>
<evidence type="ECO:0000259" key="1">
    <source>
        <dbReference type="Pfam" id="PF10551"/>
    </source>
</evidence>
<dbReference type="Proteomes" id="UP001237642">
    <property type="component" value="Unassembled WGS sequence"/>
</dbReference>
<name>A0AAD8I6K7_9APIA</name>
<feature type="domain" description="MULE transposase" evidence="1">
    <location>
        <begin position="122"/>
        <end position="208"/>
    </location>
</feature>
<gene>
    <name evidence="2" type="ORF">POM88_025567</name>
</gene>
<sequence length="292" mass="33497">MHNHPPSKDLSGHPSHRRFTKEEFVRIQEMTISGITPKQILSSLRQGNGNLKSISRSEYNARAKFRKESLQGRTVLEALFEELGEADFIFDVQHDHDGHLTHLFIAHPASIALTKNYSSFFLMDCTYKTNKYGMPLLNIGGVTSFNSTFFSAFVFLRKEETSDYIWALKRFVKVLGMQRHPAAIVTDRELALMNALKIIFPDTPHLLCEIKTQLSHEKIRIPHKFHIPLLCHINGRVSLYALKELFKQYELAVSDVSSICKGNFTNSMDLPRAHKIKTTNFQPLQLIDIHPH</sequence>